<evidence type="ECO:0000313" key="2">
    <source>
        <dbReference type="Proteomes" id="UP000029665"/>
    </source>
</evidence>
<keyword evidence="2" id="KW-1185">Reference proteome</keyword>
<name>A0A060S215_PYCCI</name>
<dbReference type="AlphaFoldDB" id="A0A060S215"/>
<dbReference type="OrthoDB" id="2758287at2759"/>
<evidence type="ECO:0000313" key="1">
    <source>
        <dbReference type="EMBL" id="CDO68216.1"/>
    </source>
</evidence>
<dbReference type="Proteomes" id="UP000029665">
    <property type="component" value="Unassembled WGS sequence"/>
</dbReference>
<protein>
    <submittedName>
        <fullName evidence="1">Uncharacterized protein</fullName>
    </submittedName>
</protein>
<organism evidence="1 2">
    <name type="scientific">Pycnoporus cinnabarinus</name>
    <name type="common">Cinnabar-red polypore</name>
    <name type="synonym">Trametes cinnabarina</name>
    <dbReference type="NCBI Taxonomy" id="5643"/>
    <lineage>
        <taxon>Eukaryota</taxon>
        <taxon>Fungi</taxon>
        <taxon>Dikarya</taxon>
        <taxon>Basidiomycota</taxon>
        <taxon>Agaricomycotina</taxon>
        <taxon>Agaricomycetes</taxon>
        <taxon>Polyporales</taxon>
        <taxon>Polyporaceae</taxon>
        <taxon>Trametes</taxon>
    </lineage>
</organism>
<proteinExistence type="predicted"/>
<gene>
    <name evidence="1" type="ORF">BN946_scf184913.g6</name>
</gene>
<dbReference type="HOGENOM" id="CLU_554473_0_0_1"/>
<reference evidence="1" key="1">
    <citation type="submission" date="2014-01" db="EMBL/GenBank/DDBJ databases">
        <title>The genome of the white-rot fungus Pycnoporus cinnabarinus: a basidiomycete model with a versatile arsenal for lignocellulosic biomass breakdown.</title>
        <authorList>
            <person name="Levasseur A."/>
            <person name="Lomascolo A."/>
            <person name="Ruiz-Duenas F.J."/>
            <person name="Uzan E."/>
            <person name="Piumi F."/>
            <person name="Kues U."/>
            <person name="Ram A.F.J."/>
            <person name="Murat C."/>
            <person name="Haon M."/>
            <person name="Benoit I."/>
            <person name="Arfi Y."/>
            <person name="Chevret D."/>
            <person name="Drula E."/>
            <person name="Kwon M.J."/>
            <person name="Gouret P."/>
            <person name="Lesage-Meessen L."/>
            <person name="Lombard V."/>
            <person name="Mariette J."/>
            <person name="Noirot C."/>
            <person name="Park J."/>
            <person name="Patyshakuliyeva A."/>
            <person name="Wieneger R.A.B."/>
            <person name="Wosten H.A.B."/>
            <person name="Martin F."/>
            <person name="Coutinho P.M."/>
            <person name="de Vries R."/>
            <person name="Martinez A.T."/>
            <person name="Klopp C."/>
            <person name="Pontarotti P."/>
            <person name="Henrissat B."/>
            <person name="Record E."/>
        </authorList>
    </citation>
    <scope>NUCLEOTIDE SEQUENCE [LARGE SCALE GENOMIC DNA]</scope>
    <source>
        <strain evidence="1">BRFM137</strain>
    </source>
</reference>
<sequence>MTYAHEQAQVSFHGSQRTLGEQAGIYRAARNPDGTYVDVPRDAKDFPEARFWNREDWREEPTQQNTVVPGYTVQGRRGSTRMAQGENVRFKYITHTNGTPVSGHRIKEIGDHMRDFFVQLKDEGIAPSRWHTDASASIKQACYKWMRSQCFELQLCENNWKTDAVAVAMYPPWKQKHLRALKAQPAPTSTHVGGNHDGTHKGKARAAVTVPATGFASESLLDLATHTITADGSTDRHPSVVPHSPQAAGVIAPSSAMLKRVDVEGTDITSTPEAAGHHHKRPRLSINTDISHPVLAVNDSDDDLYGAEPVSIPPAPPVNLTTKDVDAASSLLNLVNVAVSAAAHATSEAPDGLSPSPHADLVKAYTTSGESECAFPDPLAHFWSTQPTTAEATTIVPAIQAPPKENFHVKGQTNSKSGKTWPPLPTAKKPKDICARFWAAKNPTKDKADYDNFYKGLSATARKALLVQAHMLEEVAKPVDAVENSTAPPPPA</sequence>
<dbReference type="STRING" id="5643.A0A060S215"/>
<dbReference type="EMBL" id="CCBP010000007">
    <property type="protein sequence ID" value="CDO68216.1"/>
    <property type="molecule type" value="Genomic_DNA"/>
</dbReference>
<comment type="caution">
    <text evidence="1">The sequence shown here is derived from an EMBL/GenBank/DDBJ whole genome shotgun (WGS) entry which is preliminary data.</text>
</comment>
<accession>A0A060S215</accession>